<protein>
    <recommendedName>
        <fullName evidence="2 6">Elongation factor Ts</fullName>
        <shortName evidence="6">EF-Ts</shortName>
    </recommendedName>
</protein>
<evidence type="ECO:0000256" key="2">
    <source>
        <dbReference type="ARBA" id="ARBA00016956"/>
    </source>
</evidence>
<dbReference type="Gene3D" id="3.30.479.20">
    <property type="entry name" value="Elongation factor Ts, dimerisation domain"/>
    <property type="match status" value="2"/>
</dbReference>
<accession>A0ABW4FTM4</accession>
<evidence type="ECO:0000259" key="9">
    <source>
        <dbReference type="Pfam" id="PF00889"/>
    </source>
</evidence>
<dbReference type="NCBIfam" id="TIGR00116">
    <property type="entry name" value="tsf"/>
    <property type="match status" value="1"/>
</dbReference>
<keyword evidence="6" id="KW-0963">Cytoplasm</keyword>
<gene>
    <name evidence="6 10" type="primary">tsf</name>
    <name evidence="10" type="ORF">ACFSCY_26405</name>
</gene>
<dbReference type="Gene3D" id="1.10.286.20">
    <property type="match status" value="1"/>
</dbReference>
<evidence type="ECO:0000256" key="5">
    <source>
        <dbReference type="ARBA" id="ARBA00025453"/>
    </source>
</evidence>
<dbReference type="Pfam" id="PF00889">
    <property type="entry name" value="EF_TS"/>
    <property type="match status" value="1"/>
</dbReference>
<dbReference type="PROSITE" id="PS01126">
    <property type="entry name" value="EF_TS_1"/>
    <property type="match status" value="1"/>
</dbReference>
<evidence type="ECO:0000313" key="10">
    <source>
        <dbReference type="EMBL" id="MFD1532961.1"/>
    </source>
</evidence>
<evidence type="ECO:0000256" key="4">
    <source>
        <dbReference type="ARBA" id="ARBA00022917"/>
    </source>
</evidence>
<proteinExistence type="inferred from homology"/>
<reference evidence="11" key="1">
    <citation type="journal article" date="2019" name="Int. J. Syst. Evol. Microbiol.">
        <title>The Global Catalogue of Microorganisms (GCM) 10K type strain sequencing project: providing services to taxonomists for standard genome sequencing and annotation.</title>
        <authorList>
            <consortium name="The Broad Institute Genomics Platform"/>
            <consortium name="The Broad Institute Genome Sequencing Center for Infectious Disease"/>
            <person name="Wu L."/>
            <person name="Ma J."/>
        </authorList>
    </citation>
    <scope>NUCLEOTIDE SEQUENCE [LARGE SCALE GENOMIC DNA]</scope>
    <source>
        <strain evidence="11">JCM 12165</strain>
    </source>
</reference>
<sequence>MANYTAADVKKLRELTGAGMMDCKKALDASDGNIEEAVEALHEKSAKSVDKRTERTTANGLVAASGGTMIELNSETDFVAKSPDFQKLADSILQVAIDQQPADLEALKAAPLGGGTVSDAVQALAGRIGEKLVIKQYVHIDGPVVLYLHRRATDLPPAIGTLVSYDGADVDAARSVAMHIAAAGPQFTTRDEVPAEVVEATRREAEAAAKAEGKPDAIVPRIVEGKVNKLYADSVLLEQVSVLDESKTKVRQLLDEAGITVKRFARFEVGHA</sequence>
<evidence type="ECO:0000313" key="11">
    <source>
        <dbReference type="Proteomes" id="UP001597145"/>
    </source>
</evidence>
<evidence type="ECO:0000256" key="1">
    <source>
        <dbReference type="ARBA" id="ARBA00005532"/>
    </source>
</evidence>
<evidence type="ECO:0000256" key="8">
    <source>
        <dbReference type="RuleBase" id="RU000643"/>
    </source>
</evidence>
<comment type="function">
    <text evidence="5 6 7">Associates with the EF-Tu.GDP complex and induces the exchange of GDP to GTP. It remains bound to the aminoacyl-tRNA.EF-Tu.GTP complex up to the GTP hydrolysis stage on the ribosome.</text>
</comment>
<feature type="region of interest" description="Involved in Mg(2+) ion dislocation from EF-Tu" evidence="6">
    <location>
        <begin position="76"/>
        <end position="79"/>
    </location>
</feature>
<organism evidence="10 11">
    <name type="scientific">Pseudonocardia aurantiaca</name>
    <dbReference type="NCBI Taxonomy" id="75290"/>
    <lineage>
        <taxon>Bacteria</taxon>
        <taxon>Bacillati</taxon>
        <taxon>Actinomycetota</taxon>
        <taxon>Actinomycetes</taxon>
        <taxon>Pseudonocardiales</taxon>
        <taxon>Pseudonocardiaceae</taxon>
        <taxon>Pseudonocardia</taxon>
    </lineage>
</organism>
<dbReference type="GO" id="GO:0003746">
    <property type="term" value="F:translation elongation factor activity"/>
    <property type="evidence" value="ECO:0007669"/>
    <property type="project" value="UniProtKB-KW"/>
</dbReference>
<dbReference type="InterPro" id="IPR014039">
    <property type="entry name" value="Transl_elong_EFTs/EF1B_dimer"/>
</dbReference>
<dbReference type="HAMAP" id="MF_00050">
    <property type="entry name" value="EF_Ts"/>
    <property type="match status" value="1"/>
</dbReference>
<dbReference type="InterPro" id="IPR001816">
    <property type="entry name" value="Transl_elong_EFTs/EF1B"/>
</dbReference>
<dbReference type="CDD" id="cd14275">
    <property type="entry name" value="UBA_EF-Ts"/>
    <property type="match status" value="1"/>
</dbReference>
<dbReference type="Gene3D" id="1.10.8.10">
    <property type="entry name" value="DNA helicase RuvA subunit, C-terminal domain"/>
    <property type="match status" value="1"/>
</dbReference>
<evidence type="ECO:0000256" key="7">
    <source>
        <dbReference type="RuleBase" id="RU000642"/>
    </source>
</evidence>
<dbReference type="SUPFAM" id="SSF54713">
    <property type="entry name" value="Elongation factor Ts (EF-Ts), dimerisation domain"/>
    <property type="match status" value="1"/>
</dbReference>
<dbReference type="InterPro" id="IPR018101">
    <property type="entry name" value="Transl_elong_Ts_CS"/>
</dbReference>
<dbReference type="Proteomes" id="UP001597145">
    <property type="component" value="Unassembled WGS sequence"/>
</dbReference>
<evidence type="ECO:0000256" key="3">
    <source>
        <dbReference type="ARBA" id="ARBA00022768"/>
    </source>
</evidence>
<comment type="caution">
    <text evidence="10">The sequence shown here is derived from an EMBL/GenBank/DDBJ whole genome shotgun (WGS) entry which is preliminary data.</text>
</comment>
<keyword evidence="4 6" id="KW-0648">Protein biosynthesis</keyword>
<evidence type="ECO:0000256" key="6">
    <source>
        <dbReference type="HAMAP-Rule" id="MF_00050"/>
    </source>
</evidence>
<dbReference type="PROSITE" id="PS01127">
    <property type="entry name" value="EF_TS_2"/>
    <property type="match status" value="1"/>
</dbReference>
<comment type="subcellular location">
    <subcellularLocation>
        <location evidence="6 8">Cytoplasm</location>
    </subcellularLocation>
</comment>
<dbReference type="EMBL" id="JBHUCP010000023">
    <property type="protein sequence ID" value="MFD1532961.1"/>
    <property type="molecule type" value="Genomic_DNA"/>
</dbReference>
<keyword evidence="3 6" id="KW-0251">Elongation factor</keyword>
<feature type="domain" description="Translation elongation factor EFTs/EF1B dimerisation" evidence="9">
    <location>
        <begin position="67"/>
        <end position="270"/>
    </location>
</feature>
<dbReference type="InterPro" id="IPR036402">
    <property type="entry name" value="EF-Ts_dimer_sf"/>
</dbReference>
<dbReference type="RefSeq" id="WP_343983006.1">
    <property type="nucleotide sequence ID" value="NZ_BAAAJG010000016.1"/>
</dbReference>
<dbReference type="PANTHER" id="PTHR11741">
    <property type="entry name" value="ELONGATION FACTOR TS"/>
    <property type="match status" value="1"/>
</dbReference>
<name>A0ABW4FTM4_9PSEU</name>
<comment type="similarity">
    <text evidence="1 6 7">Belongs to the EF-Ts family.</text>
</comment>
<dbReference type="InterPro" id="IPR009060">
    <property type="entry name" value="UBA-like_sf"/>
</dbReference>
<keyword evidence="11" id="KW-1185">Reference proteome</keyword>
<dbReference type="PANTHER" id="PTHR11741:SF0">
    <property type="entry name" value="ELONGATION FACTOR TS, MITOCHONDRIAL"/>
    <property type="match status" value="1"/>
</dbReference>
<dbReference type="SUPFAM" id="SSF46934">
    <property type="entry name" value="UBA-like"/>
    <property type="match status" value="1"/>
</dbReference>